<evidence type="ECO:0000256" key="1">
    <source>
        <dbReference type="SAM" id="MobiDB-lite"/>
    </source>
</evidence>
<comment type="caution">
    <text evidence="2">The sequence shown here is derived from an EMBL/GenBank/DDBJ whole genome shotgun (WGS) entry which is preliminary data.</text>
</comment>
<organism evidence="2 3">
    <name type="scientific">Racocetra fulgida</name>
    <dbReference type="NCBI Taxonomy" id="60492"/>
    <lineage>
        <taxon>Eukaryota</taxon>
        <taxon>Fungi</taxon>
        <taxon>Fungi incertae sedis</taxon>
        <taxon>Mucoromycota</taxon>
        <taxon>Glomeromycotina</taxon>
        <taxon>Glomeromycetes</taxon>
        <taxon>Diversisporales</taxon>
        <taxon>Gigasporaceae</taxon>
        <taxon>Racocetra</taxon>
    </lineage>
</organism>
<gene>
    <name evidence="2" type="ORF">RFULGI_LOCUS19039</name>
</gene>
<feature type="non-terminal residue" evidence="2">
    <location>
        <position position="1"/>
    </location>
</feature>
<dbReference type="AlphaFoldDB" id="A0A9N9K7G0"/>
<dbReference type="EMBL" id="CAJVPZ010088984">
    <property type="protein sequence ID" value="CAG8813820.1"/>
    <property type="molecule type" value="Genomic_DNA"/>
</dbReference>
<keyword evidence="3" id="KW-1185">Reference proteome</keyword>
<feature type="compositionally biased region" description="Polar residues" evidence="1">
    <location>
        <begin position="43"/>
        <end position="53"/>
    </location>
</feature>
<evidence type="ECO:0000313" key="3">
    <source>
        <dbReference type="Proteomes" id="UP000789396"/>
    </source>
</evidence>
<protein>
    <submittedName>
        <fullName evidence="2">1940_t:CDS:1</fullName>
    </submittedName>
</protein>
<evidence type="ECO:0000313" key="2">
    <source>
        <dbReference type="EMBL" id="CAG8813820.1"/>
    </source>
</evidence>
<name>A0A9N9K7G0_9GLOM</name>
<feature type="non-terminal residue" evidence="2">
    <location>
        <position position="87"/>
    </location>
</feature>
<dbReference type="Proteomes" id="UP000789396">
    <property type="component" value="Unassembled WGS sequence"/>
</dbReference>
<feature type="region of interest" description="Disordered" evidence="1">
    <location>
        <begin position="20"/>
        <end position="65"/>
    </location>
</feature>
<sequence length="87" mass="9264">IVCTPDGSCIVALVEENISNTSDENVLGEDISHESNEQDNESEISTSDTASNSDTEDSADESTGAHESVVKRAYIYFCSGFGRPASK</sequence>
<reference evidence="2" key="1">
    <citation type="submission" date="2021-06" db="EMBL/GenBank/DDBJ databases">
        <authorList>
            <person name="Kallberg Y."/>
            <person name="Tangrot J."/>
            <person name="Rosling A."/>
        </authorList>
    </citation>
    <scope>NUCLEOTIDE SEQUENCE</scope>
    <source>
        <strain evidence="2">IN212</strain>
    </source>
</reference>
<proteinExistence type="predicted"/>
<accession>A0A9N9K7G0</accession>